<dbReference type="InterPro" id="IPR001254">
    <property type="entry name" value="Trypsin_dom"/>
</dbReference>
<dbReference type="InterPro" id="IPR009003">
    <property type="entry name" value="Peptidase_S1_PA"/>
</dbReference>
<dbReference type="Proteomes" id="UP001183390">
    <property type="component" value="Unassembled WGS sequence"/>
</dbReference>
<protein>
    <submittedName>
        <fullName evidence="8">S1 family peptidase</fullName>
    </submittedName>
</protein>
<dbReference type="InterPro" id="IPR018114">
    <property type="entry name" value="TRYPSIN_HIS"/>
</dbReference>
<dbReference type="Pfam" id="PF00089">
    <property type="entry name" value="Trypsin"/>
    <property type="match status" value="1"/>
</dbReference>
<evidence type="ECO:0000256" key="6">
    <source>
        <dbReference type="SAM" id="SignalP"/>
    </source>
</evidence>
<proteinExistence type="inferred from homology"/>
<evidence type="ECO:0000256" key="1">
    <source>
        <dbReference type="ARBA" id="ARBA00007664"/>
    </source>
</evidence>
<name>A0ABU2MBL8_9ACTN</name>
<evidence type="ECO:0000313" key="9">
    <source>
        <dbReference type="Proteomes" id="UP001183390"/>
    </source>
</evidence>
<keyword evidence="3" id="KW-0378">Hydrolase</keyword>
<dbReference type="Gene3D" id="3.30.300.50">
    <property type="match status" value="1"/>
</dbReference>
<reference evidence="9" key="1">
    <citation type="submission" date="2023-07" db="EMBL/GenBank/DDBJ databases">
        <title>30 novel species of actinomycetes from the DSMZ collection.</title>
        <authorList>
            <person name="Nouioui I."/>
        </authorList>
    </citation>
    <scope>NUCLEOTIDE SEQUENCE [LARGE SCALE GENOMIC DNA]</scope>
    <source>
        <strain evidence="9">DSM 44743</strain>
    </source>
</reference>
<evidence type="ECO:0000313" key="8">
    <source>
        <dbReference type="EMBL" id="MDT0330078.1"/>
    </source>
</evidence>
<feature type="chain" id="PRO_5047140101" evidence="6">
    <location>
        <begin position="29"/>
        <end position="369"/>
    </location>
</feature>
<keyword evidence="4" id="KW-0720">Serine protease</keyword>
<dbReference type="SUPFAM" id="SSF50494">
    <property type="entry name" value="Trypsin-like serine proteases"/>
    <property type="match status" value="1"/>
</dbReference>
<dbReference type="PIRSF" id="PIRSF001134">
    <property type="entry name" value="Streptogrisin"/>
    <property type="match status" value="1"/>
</dbReference>
<dbReference type="PRINTS" id="PR00861">
    <property type="entry name" value="ALYTICPTASE"/>
</dbReference>
<evidence type="ECO:0000256" key="4">
    <source>
        <dbReference type="ARBA" id="ARBA00022825"/>
    </source>
</evidence>
<sequence>MRRPPVPPVLAASVLVAAVLAAPAPATAAPSPAEPVADGPVAALVRDMDLTETEAHDLLAAQAVAGEIDAEAADIAGDAYAGSSFDIDTHALTVLVTDSGVASAVEAAGAEAVVIDTDPAETVRALDAAAVPEGVVGWYPDSDTVVVEVMAGSGIDAGDLGVPDDAVRLVETDTRPRTYGQIIGGHPFVVNGVRCTIGFSATGGRDTRGFLTAGHCGRVGQVLQGPDGPVGVFQHSVFPGRDGAFVRVYDPWRVTNLVDRYDGTFVRVTGSNPAPVGSALCLSSSTNGWRCGTLQARNQTVNYPQGSVQGLFRSTLCAGPGDSGAPIVAGSQAQGIVSGGSGSPGTGCTTFGQEVNPLLSLWGLTLVTS</sequence>
<keyword evidence="6" id="KW-0732">Signal</keyword>
<comment type="caution">
    <text evidence="8">The sequence shown here is derived from an EMBL/GenBank/DDBJ whole genome shotgun (WGS) entry which is preliminary data.</text>
</comment>
<comment type="similarity">
    <text evidence="1">Belongs to the peptidase S1 family.</text>
</comment>
<keyword evidence="9" id="KW-1185">Reference proteome</keyword>
<feature type="domain" description="Peptidase S1" evidence="7">
    <location>
        <begin position="182"/>
        <end position="358"/>
    </location>
</feature>
<dbReference type="EMBL" id="JAVREP010000010">
    <property type="protein sequence ID" value="MDT0330078.1"/>
    <property type="molecule type" value="Genomic_DNA"/>
</dbReference>
<dbReference type="InterPro" id="IPR035070">
    <property type="entry name" value="Streptogrisin_prodomain"/>
</dbReference>
<feature type="signal peptide" evidence="6">
    <location>
        <begin position="1"/>
        <end position="28"/>
    </location>
</feature>
<organism evidence="8 9">
    <name type="scientific">Nocardiopsis lambiniae</name>
    <dbReference type="NCBI Taxonomy" id="3075539"/>
    <lineage>
        <taxon>Bacteria</taxon>
        <taxon>Bacillati</taxon>
        <taxon>Actinomycetota</taxon>
        <taxon>Actinomycetes</taxon>
        <taxon>Streptosporangiales</taxon>
        <taxon>Nocardiopsidaceae</taxon>
        <taxon>Nocardiopsis</taxon>
    </lineage>
</organism>
<evidence type="ECO:0000256" key="2">
    <source>
        <dbReference type="ARBA" id="ARBA00022670"/>
    </source>
</evidence>
<keyword evidence="5" id="KW-1015">Disulfide bond</keyword>
<dbReference type="CDD" id="cd21112">
    <property type="entry name" value="alphaLP-like"/>
    <property type="match status" value="1"/>
</dbReference>
<dbReference type="Gene3D" id="2.40.10.10">
    <property type="entry name" value="Trypsin-like serine proteases"/>
    <property type="match status" value="2"/>
</dbReference>
<evidence type="ECO:0000256" key="3">
    <source>
        <dbReference type="ARBA" id="ARBA00022801"/>
    </source>
</evidence>
<keyword evidence="2" id="KW-0645">Protease</keyword>
<dbReference type="PROSITE" id="PS00134">
    <property type="entry name" value="TRYPSIN_HIS"/>
    <property type="match status" value="1"/>
</dbReference>
<evidence type="ECO:0000259" key="7">
    <source>
        <dbReference type="Pfam" id="PF00089"/>
    </source>
</evidence>
<gene>
    <name evidence="8" type="ORF">RM479_16825</name>
</gene>
<accession>A0ABU2MBL8</accession>
<dbReference type="InterPro" id="IPR043504">
    <property type="entry name" value="Peptidase_S1_PA_chymotrypsin"/>
</dbReference>
<dbReference type="InterPro" id="IPR001316">
    <property type="entry name" value="Pept_S1A_streptogrisin"/>
</dbReference>
<evidence type="ECO:0000256" key="5">
    <source>
        <dbReference type="ARBA" id="ARBA00023157"/>
    </source>
</evidence>
<dbReference type="RefSeq" id="WP_311512657.1">
    <property type="nucleotide sequence ID" value="NZ_JAVREP010000010.1"/>
</dbReference>